<dbReference type="GO" id="GO:0006605">
    <property type="term" value="P:protein targeting"/>
    <property type="evidence" value="ECO:0007669"/>
    <property type="project" value="UniProtKB-UniRule"/>
</dbReference>
<keyword evidence="2 9" id="KW-0813">Transport</keyword>
<organism evidence="11 12">
    <name type="scientific">Pseudoclavibacter endophyticus</name>
    <dbReference type="NCBI Taxonomy" id="1778590"/>
    <lineage>
        <taxon>Bacteria</taxon>
        <taxon>Bacillati</taxon>
        <taxon>Actinomycetota</taxon>
        <taxon>Actinomycetes</taxon>
        <taxon>Micrococcales</taxon>
        <taxon>Microbacteriaceae</taxon>
        <taxon>Pseudoclavibacter</taxon>
    </lineage>
</organism>
<dbReference type="PANTHER" id="PTHR33910">
    <property type="entry name" value="PROTEIN TRANSLOCASE SUBUNIT SECE"/>
    <property type="match status" value="1"/>
</dbReference>
<dbReference type="GO" id="GO:0009306">
    <property type="term" value="P:protein secretion"/>
    <property type="evidence" value="ECO:0007669"/>
    <property type="project" value="UniProtKB-UniRule"/>
</dbReference>
<dbReference type="GO" id="GO:0005886">
    <property type="term" value="C:plasma membrane"/>
    <property type="evidence" value="ECO:0007669"/>
    <property type="project" value="UniProtKB-SubCell"/>
</dbReference>
<dbReference type="OrthoDB" id="9805743at2"/>
<evidence type="ECO:0000256" key="1">
    <source>
        <dbReference type="ARBA" id="ARBA00004370"/>
    </source>
</evidence>
<keyword evidence="6 9" id="KW-1133">Transmembrane helix</keyword>
<evidence type="ECO:0000256" key="6">
    <source>
        <dbReference type="ARBA" id="ARBA00022989"/>
    </source>
</evidence>
<dbReference type="GO" id="GO:0065002">
    <property type="term" value="P:intracellular protein transmembrane transport"/>
    <property type="evidence" value="ECO:0007669"/>
    <property type="project" value="UniProtKB-UniRule"/>
</dbReference>
<dbReference type="HAMAP" id="MF_00422">
    <property type="entry name" value="SecE"/>
    <property type="match status" value="1"/>
</dbReference>
<dbReference type="Pfam" id="PF00584">
    <property type="entry name" value="SecE"/>
    <property type="match status" value="1"/>
</dbReference>
<dbReference type="PANTHER" id="PTHR33910:SF1">
    <property type="entry name" value="PROTEIN TRANSLOCASE SUBUNIT SECE"/>
    <property type="match status" value="1"/>
</dbReference>
<dbReference type="InterPro" id="IPR038379">
    <property type="entry name" value="SecE_sf"/>
</dbReference>
<dbReference type="NCBIfam" id="TIGR00964">
    <property type="entry name" value="secE_bact"/>
    <property type="match status" value="1"/>
</dbReference>
<comment type="subcellular location">
    <subcellularLocation>
        <location evidence="9">Cell membrane</location>
        <topology evidence="9">Single-pass membrane protein</topology>
    </subcellularLocation>
    <subcellularLocation>
        <location evidence="1">Membrane</location>
    </subcellularLocation>
</comment>
<dbReference type="InterPro" id="IPR001901">
    <property type="entry name" value="Translocase_SecE/Sec61-g"/>
</dbReference>
<evidence type="ECO:0000256" key="5">
    <source>
        <dbReference type="ARBA" id="ARBA00022927"/>
    </source>
</evidence>
<evidence type="ECO:0000256" key="10">
    <source>
        <dbReference type="SAM" id="MobiDB-lite"/>
    </source>
</evidence>
<gene>
    <name evidence="9 11" type="primary">secE</name>
    <name evidence="11" type="ORF">F8O04_10250</name>
</gene>
<comment type="subunit">
    <text evidence="9">Component of the Sec protein translocase complex. Heterotrimer consisting of SecY, SecE and SecG subunits. The heterotrimers can form oligomers, although 1 heterotrimer is thought to be able to translocate proteins. Interacts with the ribosome. Interacts with SecDF, and other proteins may be involved. Interacts with SecA.</text>
</comment>
<keyword evidence="8 9" id="KW-0472">Membrane</keyword>
<comment type="similarity">
    <text evidence="9">Belongs to the SecE/SEC61-gamma family.</text>
</comment>
<sequence>MKDTASEPATTGLSKTPSKRDDVEKRRGFFGTIALFLRQVMAELKKVVTPTRSELFRYTGVVLVFVIIMMLLVTGLDLLFGWGASWVFGTGTEVQWPDFSNLFGGGDAPADPAAPAP</sequence>
<comment type="function">
    <text evidence="9">Essential subunit of the Sec protein translocation channel SecYEG. Clamps together the 2 halves of SecY. May contact the channel plug during translocation.</text>
</comment>
<evidence type="ECO:0000313" key="11">
    <source>
        <dbReference type="EMBL" id="KAB1648443.1"/>
    </source>
</evidence>
<reference evidence="11 12" key="1">
    <citation type="submission" date="2019-09" db="EMBL/GenBank/DDBJ databases">
        <title>Phylogeny of genus Pseudoclavibacter and closely related genus.</title>
        <authorList>
            <person name="Li Y."/>
        </authorList>
    </citation>
    <scope>NUCLEOTIDE SEQUENCE [LARGE SCALE GENOMIC DNA]</scope>
    <source>
        <strain evidence="11 12">EGI 60007</strain>
    </source>
</reference>
<dbReference type="Gene3D" id="1.20.5.1030">
    <property type="entry name" value="Preprotein translocase secy subunit"/>
    <property type="match status" value="1"/>
</dbReference>
<evidence type="ECO:0000256" key="3">
    <source>
        <dbReference type="ARBA" id="ARBA00022475"/>
    </source>
</evidence>
<proteinExistence type="inferred from homology"/>
<dbReference type="Proteomes" id="UP000431744">
    <property type="component" value="Unassembled WGS sequence"/>
</dbReference>
<dbReference type="GO" id="GO:0043952">
    <property type="term" value="P:protein transport by the Sec complex"/>
    <property type="evidence" value="ECO:0007669"/>
    <property type="project" value="UniProtKB-UniRule"/>
</dbReference>
<evidence type="ECO:0000256" key="2">
    <source>
        <dbReference type="ARBA" id="ARBA00022448"/>
    </source>
</evidence>
<dbReference type="GO" id="GO:0008320">
    <property type="term" value="F:protein transmembrane transporter activity"/>
    <property type="evidence" value="ECO:0007669"/>
    <property type="project" value="UniProtKB-UniRule"/>
</dbReference>
<evidence type="ECO:0000256" key="4">
    <source>
        <dbReference type="ARBA" id="ARBA00022692"/>
    </source>
</evidence>
<evidence type="ECO:0000256" key="7">
    <source>
        <dbReference type="ARBA" id="ARBA00023010"/>
    </source>
</evidence>
<dbReference type="InterPro" id="IPR005807">
    <property type="entry name" value="SecE_bac"/>
</dbReference>
<dbReference type="AlphaFoldDB" id="A0A6H9WCL8"/>
<keyword evidence="12" id="KW-1185">Reference proteome</keyword>
<evidence type="ECO:0000256" key="8">
    <source>
        <dbReference type="ARBA" id="ARBA00023136"/>
    </source>
</evidence>
<name>A0A6H9WCL8_9MICO</name>
<keyword evidence="7 9" id="KW-0811">Translocation</keyword>
<protein>
    <recommendedName>
        <fullName evidence="9">Protein translocase subunit SecE</fullName>
    </recommendedName>
</protein>
<keyword evidence="5 9" id="KW-0653">Protein transport</keyword>
<keyword evidence="4 9" id="KW-0812">Transmembrane</keyword>
<feature type="compositionally biased region" description="Polar residues" evidence="10">
    <location>
        <begin position="7"/>
        <end position="16"/>
    </location>
</feature>
<comment type="caution">
    <text evidence="11">The sequence shown here is derived from an EMBL/GenBank/DDBJ whole genome shotgun (WGS) entry which is preliminary data.</text>
</comment>
<feature type="region of interest" description="Disordered" evidence="10">
    <location>
        <begin position="1"/>
        <end position="22"/>
    </location>
</feature>
<feature type="transmembrane region" description="Helical" evidence="9">
    <location>
        <begin position="55"/>
        <end position="76"/>
    </location>
</feature>
<keyword evidence="3 9" id="KW-1003">Cell membrane</keyword>
<evidence type="ECO:0000256" key="9">
    <source>
        <dbReference type="HAMAP-Rule" id="MF_00422"/>
    </source>
</evidence>
<evidence type="ECO:0000313" key="12">
    <source>
        <dbReference type="Proteomes" id="UP000431744"/>
    </source>
</evidence>
<dbReference type="EMBL" id="WBJY01000002">
    <property type="protein sequence ID" value="KAB1648443.1"/>
    <property type="molecule type" value="Genomic_DNA"/>
</dbReference>
<accession>A0A6H9WCL8</accession>